<evidence type="ECO:0000256" key="4">
    <source>
        <dbReference type="ARBA" id="ARBA00022598"/>
    </source>
</evidence>
<dbReference type="GO" id="GO:0097268">
    <property type="term" value="C:cytoophidium"/>
    <property type="evidence" value="ECO:0007669"/>
    <property type="project" value="UniProtKB-ARBA"/>
</dbReference>
<keyword evidence="4 12" id="KW-0436">Ligase</keyword>
<dbReference type="SUPFAM" id="SSF52540">
    <property type="entry name" value="P-loop containing nucleoside triphosphate hydrolases"/>
    <property type="match status" value="1"/>
</dbReference>
<comment type="caution">
    <text evidence="15">The sequence shown here is derived from an EMBL/GenBank/DDBJ whole genome shotgun (WGS) entry which is preliminary data.</text>
</comment>
<dbReference type="InterPro" id="IPR029062">
    <property type="entry name" value="Class_I_gatase-like"/>
</dbReference>
<evidence type="ECO:0000256" key="6">
    <source>
        <dbReference type="ARBA" id="ARBA00022840"/>
    </source>
</evidence>
<dbReference type="InterPro" id="IPR027417">
    <property type="entry name" value="P-loop_NTPase"/>
</dbReference>
<dbReference type="GO" id="GO:0003883">
    <property type="term" value="F:CTP synthase activity"/>
    <property type="evidence" value="ECO:0007669"/>
    <property type="project" value="UniProtKB-UniRule"/>
</dbReference>
<dbReference type="InterPro" id="IPR017456">
    <property type="entry name" value="CTP_synthase_N"/>
</dbReference>
<reference evidence="15" key="1">
    <citation type="submission" date="2023-06" db="EMBL/GenBank/DDBJ databases">
        <title>Genome-scale phylogeny and comparative genomics of the fungal order Sordariales.</title>
        <authorList>
            <consortium name="Lawrence Berkeley National Laboratory"/>
            <person name="Hensen N."/>
            <person name="Bonometti L."/>
            <person name="Westerberg I."/>
            <person name="Brannstrom I.O."/>
            <person name="Guillou S."/>
            <person name="Cros-Aarteil S."/>
            <person name="Calhoun S."/>
            <person name="Haridas S."/>
            <person name="Kuo A."/>
            <person name="Mondo S."/>
            <person name="Pangilinan J."/>
            <person name="Riley R."/>
            <person name="LaButti K."/>
            <person name="Andreopoulos B."/>
            <person name="Lipzen A."/>
            <person name="Chen C."/>
            <person name="Yanf M."/>
            <person name="Daum C."/>
            <person name="Ng V."/>
            <person name="Clum A."/>
            <person name="Steindorff A."/>
            <person name="Ohm R."/>
            <person name="Martin F."/>
            <person name="Silar P."/>
            <person name="Natvig D."/>
            <person name="Lalanne C."/>
            <person name="Gautier V."/>
            <person name="Ament-velasquez S.L."/>
            <person name="Kruys A."/>
            <person name="Hutchinson M.I."/>
            <person name="Powell A.J."/>
            <person name="Barry K."/>
            <person name="Miller A.N."/>
            <person name="Grigoriev I.V."/>
            <person name="Debuchy R."/>
            <person name="Gladieux P."/>
            <person name="Thoren M.H."/>
            <person name="Johannesson H."/>
        </authorList>
    </citation>
    <scope>NUCLEOTIDE SEQUENCE</scope>
    <source>
        <strain evidence="15">SMH3187-1</strain>
    </source>
</reference>
<evidence type="ECO:0000256" key="7">
    <source>
        <dbReference type="ARBA" id="ARBA00022962"/>
    </source>
</evidence>
<dbReference type="EC" id="6.3.4.2" evidence="3 12"/>
<accession>A0AA40F2K6</accession>
<evidence type="ECO:0000256" key="10">
    <source>
        <dbReference type="ARBA" id="ARBA00054275"/>
    </source>
</evidence>
<evidence type="ECO:0000256" key="5">
    <source>
        <dbReference type="ARBA" id="ARBA00022741"/>
    </source>
</evidence>
<evidence type="ECO:0000256" key="12">
    <source>
        <dbReference type="RuleBase" id="RU810713"/>
    </source>
</evidence>
<evidence type="ECO:0000259" key="13">
    <source>
        <dbReference type="Pfam" id="PF00117"/>
    </source>
</evidence>
<dbReference type="PROSITE" id="PS51273">
    <property type="entry name" value="GATASE_TYPE_1"/>
    <property type="match status" value="1"/>
</dbReference>
<dbReference type="GO" id="GO:0005737">
    <property type="term" value="C:cytoplasm"/>
    <property type="evidence" value="ECO:0007669"/>
    <property type="project" value="TreeGrafter"/>
</dbReference>
<evidence type="ECO:0000256" key="9">
    <source>
        <dbReference type="ARBA" id="ARBA00047781"/>
    </source>
</evidence>
<dbReference type="Pfam" id="PF06418">
    <property type="entry name" value="CTP_synth_N"/>
    <property type="match status" value="1"/>
</dbReference>
<evidence type="ECO:0000256" key="2">
    <source>
        <dbReference type="ARBA" id="ARBA00007533"/>
    </source>
</evidence>
<keyword evidence="6 12" id="KW-0067">ATP-binding</keyword>
<dbReference type="Gene3D" id="3.40.50.300">
    <property type="entry name" value="P-loop containing nucleotide triphosphate hydrolases"/>
    <property type="match status" value="1"/>
</dbReference>
<dbReference type="Gene3D" id="3.40.50.880">
    <property type="match status" value="1"/>
</dbReference>
<proteinExistence type="inferred from homology"/>
<dbReference type="AlphaFoldDB" id="A0AA40F2K6"/>
<dbReference type="InterPro" id="IPR033828">
    <property type="entry name" value="GATase1_CTP_Synthase"/>
</dbReference>
<dbReference type="NCBIfam" id="TIGR00337">
    <property type="entry name" value="PyrG"/>
    <property type="match status" value="1"/>
</dbReference>
<comment type="catalytic activity">
    <reaction evidence="9 12">
        <text>UTP + L-glutamine + ATP + H2O = CTP + L-glutamate + ADP + phosphate + 2 H(+)</text>
        <dbReference type="Rhea" id="RHEA:26426"/>
        <dbReference type="ChEBI" id="CHEBI:15377"/>
        <dbReference type="ChEBI" id="CHEBI:15378"/>
        <dbReference type="ChEBI" id="CHEBI:29985"/>
        <dbReference type="ChEBI" id="CHEBI:30616"/>
        <dbReference type="ChEBI" id="CHEBI:37563"/>
        <dbReference type="ChEBI" id="CHEBI:43474"/>
        <dbReference type="ChEBI" id="CHEBI:46398"/>
        <dbReference type="ChEBI" id="CHEBI:58359"/>
        <dbReference type="ChEBI" id="CHEBI:456216"/>
        <dbReference type="EC" id="6.3.4.2"/>
    </reaction>
</comment>
<dbReference type="FunFam" id="3.40.50.300:FF:000207">
    <property type="entry name" value="CTP synthase"/>
    <property type="match status" value="1"/>
</dbReference>
<gene>
    <name evidence="15" type="ORF">B0T18DRAFT_479811</name>
</gene>
<dbReference type="GO" id="GO:0005524">
    <property type="term" value="F:ATP binding"/>
    <property type="evidence" value="ECO:0007669"/>
    <property type="project" value="UniProtKB-KW"/>
</dbReference>
<dbReference type="Proteomes" id="UP001172155">
    <property type="component" value="Unassembled WGS sequence"/>
</dbReference>
<evidence type="ECO:0000313" key="15">
    <source>
        <dbReference type="EMBL" id="KAK0749993.1"/>
    </source>
</evidence>
<feature type="domain" description="CTP synthase N-terminal" evidence="14">
    <location>
        <begin position="3"/>
        <end position="272"/>
    </location>
</feature>
<evidence type="ECO:0000256" key="1">
    <source>
        <dbReference type="ARBA" id="ARBA00005171"/>
    </source>
</evidence>
<keyword evidence="7 12" id="KW-0315">Glutamine amidotransferase</keyword>
<feature type="domain" description="Glutamine amidotransferase" evidence="13">
    <location>
        <begin position="318"/>
        <end position="553"/>
    </location>
</feature>
<dbReference type="EMBL" id="JAUKUD010000003">
    <property type="protein sequence ID" value="KAK0749993.1"/>
    <property type="molecule type" value="Genomic_DNA"/>
</dbReference>
<evidence type="ECO:0000256" key="11">
    <source>
        <dbReference type="ARBA" id="ARBA00070745"/>
    </source>
</evidence>
<name>A0AA40F2K6_9PEZI</name>
<dbReference type="GO" id="GO:0042802">
    <property type="term" value="F:identical protein binding"/>
    <property type="evidence" value="ECO:0007669"/>
    <property type="project" value="TreeGrafter"/>
</dbReference>
<dbReference type="InterPro" id="IPR004468">
    <property type="entry name" value="CTP_synthase"/>
</dbReference>
<dbReference type="GO" id="GO:0044210">
    <property type="term" value="P:'de novo' CTP biosynthetic process"/>
    <property type="evidence" value="ECO:0007669"/>
    <property type="project" value="UniProtKB-UniRule"/>
</dbReference>
<keyword evidence="5 12" id="KW-0547">Nucleotide-binding</keyword>
<evidence type="ECO:0000256" key="8">
    <source>
        <dbReference type="ARBA" id="ARBA00022975"/>
    </source>
</evidence>
<evidence type="ECO:0000313" key="16">
    <source>
        <dbReference type="Proteomes" id="UP001172155"/>
    </source>
</evidence>
<evidence type="ECO:0000256" key="3">
    <source>
        <dbReference type="ARBA" id="ARBA00012291"/>
    </source>
</evidence>
<dbReference type="GO" id="GO:0019856">
    <property type="term" value="P:pyrimidine nucleobase biosynthetic process"/>
    <property type="evidence" value="ECO:0007669"/>
    <property type="project" value="TreeGrafter"/>
</dbReference>
<keyword evidence="16" id="KW-1185">Reference proteome</keyword>
<keyword evidence="8 12" id="KW-0665">Pyrimidine biosynthesis</keyword>
<organism evidence="15 16">
    <name type="scientific">Schizothecium vesticola</name>
    <dbReference type="NCBI Taxonomy" id="314040"/>
    <lineage>
        <taxon>Eukaryota</taxon>
        <taxon>Fungi</taxon>
        <taxon>Dikarya</taxon>
        <taxon>Ascomycota</taxon>
        <taxon>Pezizomycotina</taxon>
        <taxon>Sordariomycetes</taxon>
        <taxon>Sordariomycetidae</taxon>
        <taxon>Sordariales</taxon>
        <taxon>Schizotheciaceae</taxon>
        <taxon>Schizothecium</taxon>
    </lineage>
</organism>
<dbReference type="FunFam" id="3.40.50.880:FF:000005">
    <property type="entry name" value="CTP synthase"/>
    <property type="match status" value="1"/>
</dbReference>
<sequence>MRVVLVSGGVISGVGKGIIASSAGLLLKTAGLKVTAIKIDPYLNVDAGTLGPLEHGECFVLADGGESDLDLGNYERYLGIQLTKDNNITTGKIYQRVLSKERKGDYLGRTVQVVPHITNEIQDWIMRVAAIPVDASGEEPDVCIIELGGTVGDIESAPFVEALVQLRHKLIKDPESSFFNIHVSYVPLIHGEEKTKPTQHAIKQLRSSGLVPDLVACRCDTELYAATIGKIAASCQLDYEQVIGVHDMETIYQVPLLLQEQGLLELLEKGLALDKITLNQDLVTKGSTLWELWKKTVIVPKDHDPVEIALVGKYTSHMDSYLSVIKALEHSAMRCSRKLSLVAVDSEHLEDKMKEKDAVKHRDAWAKVEKAQGILVPGGFGSRGIEGMILAARYAREHKKPYLGICLGLQVAVIEAARSLCGLADATSGEFDEEAKNKVVIFMPEGDKNKMGGTMRLGTRNAHFQSGSEWSTLRSLYSGALVVEERHRHRYEVNPDSIADLEAAGMHFVSKDDSGERMEAFELKGHPFYVGVQAHPEFTSKVMQPSPPFVGFVAASADILQSTIKEIVAQAGANGTNGVNGAGHF</sequence>
<dbReference type="CDD" id="cd03113">
    <property type="entry name" value="CTPS_N"/>
    <property type="match status" value="1"/>
</dbReference>
<evidence type="ECO:0000259" key="14">
    <source>
        <dbReference type="Pfam" id="PF06418"/>
    </source>
</evidence>
<dbReference type="CDD" id="cd01746">
    <property type="entry name" value="GATase1_CTP_Synthase"/>
    <property type="match status" value="1"/>
</dbReference>
<dbReference type="InterPro" id="IPR017926">
    <property type="entry name" value="GATASE"/>
</dbReference>
<dbReference type="Pfam" id="PF00117">
    <property type="entry name" value="GATase"/>
    <property type="match status" value="1"/>
</dbReference>
<comment type="pathway">
    <text evidence="1 12">Pyrimidine metabolism; CTP biosynthesis via de novo pathway; CTP from UDP: step 2/2.</text>
</comment>
<dbReference type="PANTHER" id="PTHR11550:SF0">
    <property type="entry name" value="CTP SYNTHASE-RELATED"/>
    <property type="match status" value="1"/>
</dbReference>
<dbReference type="PANTHER" id="PTHR11550">
    <property type="entry name" value="CTP SYNTHASE"/>
    <property type="match status" value="1"/>
</dbReference>
<comment type="function">
    <text evidence="10 12">Catalyzes the ATP-dependent amination of UTP to CTP with either L-glutamine or ammonia as the source of nitrogen.</text>
</comment>
<protein>
    <recommendedName>
        <fullName evidence="11 12">CTP synthase</fullName>
        <ecNumber evidence="3 12">6.3.4.2</ecNumber>
    </recommendedName>
    <alternativeName>
        <fullName evidence="12">UTP--ammonia ligase</fullName>
    </alternativeName>
</protein>
<comment type="similarity">
    <text evidence="2 12">Belongs to the CTP synthase family.</text>
</comment>
<dbReference type="SUPFAM" id="SSF52317">
    <property type="entry name" value="Class I glutamine amidotransferase-like"/>
    <property type="match status" value="1"/>
</dbReference>
<dbReference type="NCBIfam" id="NF003792">
    <property type="entry name" value="PRK05380.1"/>
    <property type="match status" value="1"/>
</dbReference>